<dbReference type="EMBL" id="SAEB01000001">
    <property type="protein sequence ID" value="RVD89629.1"/>
    <property type="molecule type" value="Genomic_DNA"/>
</dbReference>
<name>A0A437AEA7_ARTFL</name>
<evidence type="ECO:0000313" key="2">
    <source>
        <dbReference type="EMBL" id="RVD89629.1"/>
    </source>
</evidence>
<sequence length="192" mass="21066">MLTSEIAANGIEPSSPESVTIPLDQLPKISLGYQTKDSRRTLFAKLNATSLESPVMHSELKSSAELLHTEESSQLGKNAVLDKQTEGPKPLQTSEPTNSAIFVQSREVDSTCENIDAQVRTTIGKRLHNAPILSLSLNLISPRIIQTNIQGHVMLDDIPYRAITEVLGHDTDEIKTSFVEKAPLHKPDNYVA</sequence>
<keyword evidence="3" id="KW-1185">Reference proteome</keyword>
<dbReference type="AlphaFoldDB" id="A0A437AEA7"/>
<feature type="region of interest" description="Disordered" evidence="1">
    <location>
        <begin position="1"/>
        <end position="21"/>
    </location>
</feature>
<proteinExistence type="predicted"/>
<dbReference type="VEuPathDB" id="FungiDB:DFL_000628"/>
<organism evidence="2 3">
    <name type="scientific">Arthrobotrys flagrans</name>
    <name type="common">Nematode-trapping fungus</name>
    <name type="synonym">Trichothecium flagrans</name>
    <dbReference type="NCBI Taxonomy" id="97331"/>
    <lineage>
        <taxon>Eukaryota</taxon>
        <taxon>Fungi</taxon>
        <taxon>Dikarya</taxon>
        <taxon>Ascomycota</taxon>
        <taxon>Pezizomycotina</taxon>
        <taxon>Orbiliomycetes</taxon>
        <taxon>Orbiliales</taxon>
        <taxon>Orbiliaceae</taxon>
        <taxon>Arthrobotrys</taxon>
    </lineage>
</organism>
<accession>A0A437AEA7</accession>
<dbReference type="Proteomes" id="UP000283090">
    <property type="component" value="Unassembled WGS sequence"/>
</dbReference>
<dbReference type="GeneID" id="93582939"/>
<gene>
    <name evidence="2" type="ORF">DFL_000628</name>
</gene>
<dbReference type="RefSeq" id="XP_067495173.1">
    <property type="nucleotide sequence ID" value="XM_067635671.1"/>
</dbReference>
<reference evidence="2 3" key="1">
    <citation type="submission" date="2019-01" db="EMBL/GenBank/DDBJ databases">
        <title>Intercellular communication is required for trap formation in the nematode-trapping fungus Duddingtonia flagrans.</title>
        <authorList>
            <person name="Youssar L."/>
            <person name="Wernet V."/>
            <person name="Hensel N."/>
            <person name="Hildebrandt H.-G."/>
            <person name="Fischer R."/>
        </authorList>
    </citation>
    <scope>NUCLEOTIDE SEQUENCE [LARGE SCALE GENOMIC DNA]</scope>
    <source>
        <strain evidence="2 3">CBS H-5679</strain>
    </source>
</reference>
<comment type="caution">
    <text evidence="2">The sequence shown here is derived from an EMBL/GenBank/DDBJ whole genome shotgun (WGS) entry which is preliminary data.</text>
</comment>
<evidence type="ECO:0000313" key="3">
    <source>
        <dbReference type="Proteomes" id="UP000283090"/>
    </source>
</evidence>
<protein>
    <submittedName>
        <fullName evidence="2">Uncharacterized protein</fullName>
    </submittedName>
</protein>
<evidence type="ECO:0000256" key="1">
    <source>
        <dbReference type="SAM" id="MobiDB-lite"/>
    </source>
</evidence>